<name>A0A1I2A524_9BACT</name>
<dbReference type="AlphaFoldDB" id="A0A1I2A524"/>
<sequence length="45" mass="5252">MLLKHSFTFHKTKLQEGLYSSVNPFPHIPITSTFIVKFLLRPIHS</sequence>
<dbReference type="STRING" id="655355.SAMN05216283_10121"/>
<evidence type="ECO:0000313" key="1">
    <source>
        <dbReference type="EMBL" id="SFE38907.1"/>
    </source>
</evidence>
<accession>A0A1I2A524</accession>
<reference evidence="1 2" key="1">
    <citation type="submission" date="2016-10" db="EMBL/GenBank/DDBJ databases">
        <authorList>
            <person name="de Groot N.N."/>
        </authorList>
    </citation>
    <scope>NUCLEOTIDE SEQUENCE [LARGE SCALE GENOMIC DNA]</scope>
    <source>
        <strain evidence="1 2">CGMCC 1.9156</strain>
    </source>
</reference>
<dbReference type="EMBL" id="FONW01000001">
    <property type="protein sequence ID" value="SFE38907.1"/>
    <property type="molecule type" value="Genomic_DNA"/>
</dbReference>
<keyword evidence="2" id="KW-1185">Reference proteome</keyword>
<evidence type="ECO:0000313" key="2">
    <source>
        <dbReference type="Proteomes" id="UP000198964"/>
    </source>
</evidence>
<organism evidence="1 2">
    <name type="scientific">Sunxiuqinia elliptica</name>
    <dbReference type="NCBI Taxonomy" id="655355"/>
    <lineage>
        <taxon>Bacteria</taxon>
        <taxon>Pseudomonadati</taxon>
        <taxon>Bacteroidota</taxon>
        <taxon>Bacteroidia</taxon>
        <taxon>Marinilabiliales</taxon>
        <taxon>Prolixibacteraceae</taxon>
        <taxon>Sunxiuqinia</taxon>
    </lineage>
</organism>
<proteinExistence type="predicted"/>
<gene>
    <name evidence="1" type="ORF">SAMN05216283_10121</name>
</gene>
<protein>
    <submittedName>
        <fullName evidence="1">Uncharacterized protein</fullName>
    </submittedName>
</protein>
<dbReference type="Proteomes" id="UP000198964">
    <property type="component" value="Unassembled WGS sequence"/>
</dbReference>